<gene>
    <name evidence="1" type="ORF">UU65_C0003G0212</name>
</gene>
<comment type="caution">
    <text evidence="1">The sequence shown here is derived from an EMBL/GenBank/DDBJ whole genome shotgun (WGS) entry which is preliminary data.</text>
</comment>
<reference evidence="1 2" key="1">
    <citation type="journal article" date="2015" name="Nature">
        <title>rRNA introns, odd ribosomes, and small enigmatic genomes across a large radiation of phyla.</title>
        <authorList>
            <person name="Brown C.T."/>
            <person name="Hug L.A."/>
            <person name="Thomas B.C."/>
            <person name="Sharon I."/>
            <person name="Castelle C.J."/>
            <person name="Singh A."/>
            <person name="Wilkins M.J."/>
            <person name="Williams K.H."/>
            <person name="Banfield J.F."/>
        </authorList>
    </citation>
    <scope>NUCLEOTIDE SEQUENCE [LARGE SCALE GENOMIC DNA]</scope>
</reference>
<dbReference type="EMBL" id="LCBL01000003">
    <property type="protein sequence ID" value="KKS09157.1"/>
    <property type="molecule type" value="Genomic_DNA"/>
</dbReference>
<evidence type="ECO:0000313" key="2">
    <source>
        <dbReference type="Proteomes" id="UP000033869"/>
    </source>
</evidence>
<proteinExistence type="predicted"/>
<dbReference type="Proteomes" id="UP000033869">
    <property type="component" value="Unassembled WGS sequence"/>
</dbReference>
<sequence>MFGDFIKKGVIAMYLALRENVQECSERAREEVTMNALESAAAISSGRISRMPLSPIERDFGLAIYLNNKGEKDLSKKFQDRCARLYGTLDLETQKKGLLTTCPGFLGVRMPLVINPNVFSKALMEGDLNGALESEFECLCGLDIRKAAEVAGLIAEMREQQGYSETVVYVWRECAKRYSILAEKSQEEVKKGMIVKEIKVCGSNETYMARLEMQ</sequence>
<accession>A0A0G0WAR8</accession>
<name>A0A0G0WAR8_UNCC2</name>
<protein>
    <submittedName>
        <fullName evidence="1">Uncharacterized protein</fullName>
    </submittedName>
</protein>
<evidence type="ECO:0000313" key="1">
    <source>
        <dbReference type="EMBL" id="KKS09157.1"/>
    </source>
</evidence>
<dbReference type="AlphaFoldDB" id="A0A0G0WAR8"/>
<organism evidence="1 2">
    <name type="scientific">candidate division CPR2 bacterium GW2011_GWC1_41_48</name>
    <dbReference type="NCBI Taxonomy" id="1618344"/>
    <lineage>
        <taxon>Bacteria</taxon>
        <taxon>Bacteria division CPR2</taxon>
    </lineage>
</organism>